<sequence>MNELQFERDYDLPRGIVWAALVDPVLVSGWLGEADIEPVAGGRYRLDWLGSPHFPGTDGTIGAILEPEHLTIASERHGTFDFRLDELDGGSRGTSTRLRLTVTAVIDTPFAGRVRETWLAALEQLAELLRGHPVDWARYPVPVSRSRPEQGRG</sequence>
<gene>
    <name evidence="3" type="ORF">BHD05_13700</name>
</gene>
<dbReference type="EMBL" id="CP017146">
    <property type="protein sequence ID" value="QHO70546.1"/>
    <property type="molecule type" value="Genomic_DNA"/>
</dbReference>
<dbReference type="Gene3D" id="3.30.530.20">
    <property type="match status" value="1"/>
</dbReference>
<feature type="domain" description="Activator of Hsp90 ATPase homologue 1/2-like C-terminal" evidence="2">
    <location>
        <begin position="12"/>
        <end position="129"/>
    </location>
</feature>
<dbReference type="KEGG" id="mant:BHD05_13700"/>
<comment type="similarity">
    <text evidence="1">Belongs to the AHA1 family.</text>
</comment>
<dbReference type="SUPFAM" id="SSF55961">
    <property type="entry name" value="Bet v1-like"/>
    <property type="match status" value="1"/>
</dbReference>
<dbReference type="Pfam" id="PF08327">
    <property type="entry name" value="AHSA1"/>
    <property type="match status" value="1"/>
</dbReference>
<dbReference type="InterPro" id="IPR023393">
    <property type="entry name" value="START-like_dom_sf"/>
</dbReference>
<organism evidence="3 4">
    <name type="scientific">Marisediminicola antarctica</name>
    <dbReference type="NCBI Taxonomy" id="674079"/>
    <lineage>
        <taxon>Bacteria</taxon>
        <taxon>Bacillati</taxon>
        <taxon>Actinomycetota</taxon>
        <taxon>Actinomycetes</taxon>
        <taxon>Micrococcales</taxon>
        <taxon>Microbacteriaceae</taxon>
        <taxon>Marisediminicola</taxon>
    </lineage>
</organism>
<keyword evidence="4" id="KW-1185">Reference proteome</keyword>
<accession>A0A7L5AKE7</accession>
<evidence type="ECO:0000256" key="1">
    <source>
        <dbReference type="ARBA" id="ARBA00006817"/>
    </source>
</evidence>
<evidence type="ECO:0000313" key="3">
    <source>
        <dbReference type="EMBL" id="QHO70546.1"/>
    </source>
</evidence>
<dbReference type="InterPro" id="IPR013538">
    <property type="entry name" value="ASHA1/2-like_C"/>
</dbReference>
<protein>
    <recommendedName>
        <fullName evidence="2">Activator of Hsp90 ATPase homologue 1/2-like C-terminal domain-containing protein</fullName>
    </recommendedName>
</protein>
<reference evidence="3 4" key="1">
    <citation type="submission" date="2016-09" db="EMBL/GenBank/DDBJ databases">
        <title>Complete genome sequence of microbes from the polar regions.</title>
        <authorList>
            <person name="Liao L."/>
            <person name="Chen B."/>
        </authorList>
    </citation>
    <scope>NUCLEOTIDE SEQUENCE [LARGE SCALE GENOMIC DNA]</scope>
    <source>
        <strain evidence="3 4">ZS314</strain>
    </source>
</reference>
<evidence type="ECO:0000259" key="2">
    <source>
        <dbReference type="Pfam" id="PF08327"/>
    </source>
</evidence>
<evidence type="ECO:0000313" key="4">
    <source>
        <dbReference type="Proteomes" id="UP000464507"/>
    </source>
</evidence>
<dbReference type="AlphaFoldDB" id="A0A7L5AKE7"/>
<name>A0A7L5AKE7_9MICO</name>
<dbReference type="Proteomes" id="UP000464507">
    <property type="component" value="Chromosome"/>
</dbReference>
<proteinExistence type="inferred from homology"/>